<dbReference type="Proteomes" id="UP000032633">
    <property type="component" value="Chromosome"/>
</dbReference>
<reference evidence="1 2" key="1">
    <citation type="journal article" date="2015" name="J. Biotechnol.">
        <title>Complete genome sequence of Paenibacillus beijingensis 7188(T) (=DSM 24997(T)), a novel rhizobacterium from jujube garden soil.</title>
        <authorList>
            <person name="Kwak Y."/>
            <person name="Shin J.H."/>
        </authorList>
    </citation>
    <scope>NUCLEOTIDE SEQUENCE [LARGE SCALE GENOMIC DNA]</scope>
    <source>
        <strain evidence="1 2">DSM 24997</strain>
    </source>
</reference>
<dbReference type="PATRIC" id="fig|1126833.4.peg.645"/>
<proteinExistence type="predicted"/>
<dbReference type="HOGENOM" id="CLU_2480386_0_0_9"/>
<protein>
    <submittedName>
        <fullName evidence="1">Uncharacterized protein</fullName>
    </submittedName>
</protein>
<dbReference type="STRING" id="1126833.VN24_02910"/>
<keyword evidence="2" id="KW-1185">Reference proteome</keyword>
<dbReference type="EMBL" id="CP011058">
    <property type="protein sequence ID" value="AJY73773.1"/>
    <property type="molecule type" value="Genomic_DNA"/>
</dbReference>
<name>A0A0D5NFT8_9BACL</name>
<gene>
    <name evidence="1" type="ORF">VN24_02910</name>
</gene>
<reference evidence="2" key="2">
    <citation type="submission" date="2015-03" db="EMBL/GenBank/DDBJ databases">
        <title>Genome sequence of Paenibacillus beijingensis strain DSM 24997T.</title>
        <authorList>
            <person name="Kwak Y."/>
            <person name="Shin J.-H."/>
        </authorList>
    </citation>
    <scope>NUCLEOTIDE SEQUENCE [LARGE SCALE GENOMIC DNA]</scope>
    <source>
        <strain evidence="2">DSM 24997</strain>
    </source>
</reference>
<sequence length="87" mass="10372">MLITNNPKNKTIIFEDEKMGRMTFIRVGRYSISINIGDIINLSRDIIDQLLTFDINLEYDDLFQIVEYQDDIDEEFIFIRKIHISIN</sequence>
<organism evidence="1 2">
    <name type="scientific">Paenibacillus beijingensis</name>
    <dbReference type="NCBI Taxonomy" id="1126833"/>
    <lineage>
        <taxon>Bacteria</taxon>
        <taxon>Bacillati</taxon>
        <taxon>Bacillota</taxon>
        <taxon>Bacilli</taxon>
        <taxon>Bacillales</taxon>
        <taxon>Paenibacillaceae</taxon>
        <taxon>Paenibacillus</taxon>
    </lineage>
</organism>
<dbReference type="KEGG" id="pbj:VN24_02910"/>
<dbReference type="AlphaFoldDB" id="A0A0D5NFT8"/>
<evidence type="ECO:0000313" key="1">
    <source>
        <dbReference type="EMBL" id="AJY73773.1"/>
    </source>
</evidence>
<accession>A0A0D5NFT8</accession>
<evidence type="ECO:0000313" key="2">
    <source>
        <dbReference type="Proteomes" id="UP000032633"/>
    </source>
</evidence>